<dbReference type="GO" id="GO:0008237">
    <property type="term" value="F:metallopeptidase activity"/>
    <property type="evidence" value="ECO:0007669"/>
    <property type="project" value="UniProtKB-KW"/>
</dbReference>
<proteinExistence type="predicted"/>
<keyword evidence="2" id="KW-0812">Transmembrane</keyword>
<comment type="caution">
    <text evidence="4">The sequence shown here is derived from an EMBL/GenBank/DDBJ whole genome shotgun (WGS) entry which is preliminary data.</text>
</comment>
<feature type="compositionally biased region" description="Low complexity" evidence="1">
    <location>
        <begin position="273"/>
        <end position="286"/>
    </location>
</feature>
<name>A0A2A4AJN8_9CORY</name>
<feature type="transmembrane region" description="Helical" evidence="2">
    <location>
        <begin position="228"/>
        <end position="245"/>
    </location>
</feature>
<keyword evidence="2" id="KW-0472">Membrane</keyword>
<feature type="transmembrane region" description="Helical" evidence="2">
    <location>
        <begin position="195"/>
        <end position="216"/>
    </location>
</feature>
<dbReference type="InterPro" id="IPR003675">
    <property type="entry name" value="Rce1/LyrA-like_dom"/>
</dbReference>
<keyword evidence="4" id="KW-0645">Protease</keyword>
<feature type="domain" description="CAAX prenyl protease 2/Lysostaphin resistance protein A-like" evidence="3">
    <location>
        <begin position="118"/>
        <end position="206"/>
    </location>
</feature>
<sequence>MTFHRCLKRPILYFFFWAVLSAVLFVALMIGYAIFAPDSNLDDMNAPLPFSIMMLSIIVFLPGAFCRRRPGTVWSGDGRFRWDYARRALLVALPVTLLSFLPILRNGFSPAPNALLMLGLAVILVPLQSVTEEVIFRSLLPQVFGRWLRSPWLAYLPSIPLFVAGHTYNWIGLVDIFVFAVCLSVLTVKTNGIEYGCVIHACNNFVFFAAGILGFVDVNAENVGWGQTLLSALTCIVISAILYYSTPSTAERITLVAGEGCASSAAKRSKATAASAAAWSPSTESSNLASGE</sequence>
<organism evidence="4 5">
    <name type="scientific">Corynebacterium accolens</name>
    <dbReference type="NCBI Taxonomy" id="38284"/>
    <lineage>
        <taxon>Bacteria</taxon>
        <taxon>Bacillati</taxon>
        <taxon>Actinomycetota</taxon>
        <taxon>Actinomycetes</taxon>
        <taxon>Mycobacteriales</taxon>
        <taxon>Corynebacteriaceae</taxon>
        <taxon>Corynebacterium</taxon>
    </lineage>
</organism>
<keyword evidence="4" id="KW-0378">Hydrolase</keyword>
<dbReference type="AlphaFoldDB" id="A0A2A4AJN8"/>
<feature type="transmembrane region" description="Helical" evidence="2">
    <location>
        <begin position="88"/>
        <end position="108"/>
    </location>
</feature>
<dbReference type="Proteomes" id="UP000218690">
    <property type="component" value="Unassembled WGS sequence"/>
</dbReference>
<keyword evidence="4" id="KW-0482">Metalloprotease</keyword>
<evidence type="ECO:0000256" key="2">
    <source>
        <dbReference type="SAM" id="Phobius"/>
    </source>
</evidence>
<dbReference type="Pfam" id="PF02517">
    <property type="entry name" value="Rce1-like"/>
    <property type="match status" value="1"/>
</dbReference>
<dbReference type="EMBL" id="NWBP01000023">
    <property type="protein sequence ID" value="PCC82689.1"/>
    <property type="molecule type" value="Genomic_DNA"/>
</dbReference>
<dbReference type="GO" id="GO:0004175">
    <property type="term" value="F:endopeptidase activity"/>
    <property type="evidence" value="ECO:0007669"/>
    <property type="project" value="UniProtKB-ARBA"/>
</dbReference>
<evidence type="ECO:0000313" key="5">
    <source>
        <dbReference type="Proteomes" id="UP000218690"/>
    </source>
</evidence>
<evidence type="ECO:0000313" key="4">
    <source>
        <dbReference type="EMBL" id="PCC82689.1"/>
    </source>
</evidence>
<dbReference type="GO" id="GO:0080120">
    <property type="term" value="P:CAAX-box protein maturation"/>
    <property type="evidence" value="ECO:0007669"/>
    <property type="project" value="UniProtKB-ARBA"/>
</dbReference>
<evidence type="ECO:0000259" key="3">
    <source>
        <dbReference type="Pfam" id="PF02517"/>
    </source>
</evidence>
<evidence type="ECO:0000256" key="1">
    <source>
        <dbReference type="SAM" id="MobiDB-lite"/>
    </source>
</evidence>
<feature type="transmembrane region" description="Helical" evidence="2">
    <location>
        <begin position="47"/>
        <end position="67"/>
    </location>
</feature>
<feature type="transmembrane region" description="Helical" evidence="2">
    <location>
        <begin position="170"/>
        <end position="188"/>
    </location>
</feature>
<gene>
    <name evidence="4" type="ORF">COM45_07680</name>
</gene>
<reference evidence="4 5" key="1">
    <citation type="submission" date="2017-09" db="EMBL/GenBank/DDBJ databases">
        <title>Draft Genome Sequence of Corynebacterium accolens AH4003.</title>
        <authorList>
            <person name="Chen Y."/>
            <person name="Oosthuysen W.F."/>
            <person name="Kelley S."/>
            <person name="Horswill A."/>
        </authorList>
    </citation>
    <scope>NUCLEOTIDE SEQUENCE [LARGE SCALE GENOMIC DNA]</scope>
    <source>
        <strain evidence="4 5">AH4003</strain>
    </source>
</reference>
<feature type="transmembrane region" description="Helical" evidence="2">
    <location>
        <begin position="12"/>
        <end position="35"/>
    </location>
</feature>
<feature type="region of interest" description="Disordered" evidence="1">
    <location>
        <begin position="273"/>
        <end position="292"/>
    </location>
</feature>
<accession>A0A2A4AJN8</accession>
<protein>
    <submittedName>
        <fullName evidence="4">CPBP family intramembrane metalloprotease</fullName>
    </submittedName>
</protein>
<dbReference type="GO" id="GO:0006508">
    <property type="term" value="P:proteolysis"/>
    <property type="evidence" value="ECO:0007669"/>
    <property type="project" value="UniProtKB-KW"/>
</dbReference>
<keyword evidence="2" id="KW-1133">Transmembrane helix</keyword>